<dbReference type="Proteomes" id="UP001482520">
    <property type="component" value="Unassembled WGS sequence"/>
</dbReference>
<organism evidence="1 2">
    <name type="scientific">Nocardioides kribbensis</name>
    <dbReference type="NCBI Taxonomy" id="305517"/>
    <lineage>
        <taxon>Bacteria</taxon>
        <taxon>Bacillati</taxon>
        <taxon>Actinomycetota</taxon>
        <taxon>Actinomycetes</taxon>
        <taxon>Propionibacteriales</taxon>
        <taxon>Nocardioidaceae</taxon>
        <taxon>Nocardioides</taxon>
    </lineage>
</organism>
<name>A0ABV1NWJ0_9ACTN</name>
<gene>
    <name evidence="1" type="ORF">V6R90_06315</name>
</gene>
<keyword evidence="2" id="KW-1185">Reference proteome</keyword>
<reference evidence="1 2" key="1">
    <citation type="submission" date="2024-02" db="EMBL/GenBank/DDBJ databases">
        <title>Full genome sequence of Nocardioides kribbensis.</title>
        <authorList>
            <person name="Poletto B.L."/>
            <person name="Silva G."/>
            <person name="Galante D."/>
            <person name="Campos K.R."/>
            <person name="Santos M.B.N."/>
            <person name="Sacchi C.T."/>
        </authorList>
    </citation>
    <scope>NUCLEOTIDE SEQUENCE [LARGE SCALE GENOMIC DNA]</scope>
    <source>
        <strain evidence="1 2">O4R</strain>
    </source>
</reference>
<protein>
    <submittedName>
        <fullName evidence="1">Uncharacterized protein</fullName>
    </submittedName>
</protein>
<sequence>MTISLVCDSCRHDWHGMTGTHTAVVRNGWWLQREECRCTGEPGAGAPRG</sequence>
<proteinExistence type="predicted"/>
<dbReference type="EMBL" id="JBEGDP010000004">
    <property type="protein sequence ID" value="MEQ7846887.1"/>
    <property type="molecule type" value="Genomic_DNA"/>
</dbReference>
<accession>A0ABV1NWJ0</accession>
<evidence type="ECO:0000313" key="2">
    <source>
        <dbReference type="Proteomes" id="UP001482520"/>
    </source>
</evidence>
<evidence type="ECO:0000313" key="1">
    <source>
        <dbReference type="EMBL" id="MEQ7846887.1"/>
    </source>
</evidence>
<dbReference type="RefSeq" id="WP_349804134.1">
    <property type="nucleotide sequence ID" value="NZ_JBEGDP010000004.1"/>
</dbReference>
<comment type="caution">
    <text evidence="1">The sequence shown here is derived from an EMBL/GenBank/DDBJ whole genome shotgun (WGS) entry which is preliminary data.</text>
</comment>